<feature type="region of interest" description="Disordered" evidence="1">
    <location>
        <begin position="195"/>
        <end position="234"/>
    </location>
</feature>
<name>A0ABP0LHC8_9DINO</name>
<dbReference type="Proteomes" id="UP001642484">
    <property type="component" value="Unassembled WGS sequence"/>
</dbReference>
<feature type="region of interest" description="Disordered" evidence="1">
    <location>
        <begin position="152"/>
        <end position="180"/>
    </location>
</feature>
<dbReference type="InterPro" id="IPR006311">
    <property type="entry name" value="TAT_signal"/>
</dbReference>
<comment type="caution">
    <text evidence="3">The sequence shown here is derived from an EMBL/GenBank/DDBJ whole genome shotgun (WGS) entry which is preliminary data.</text>
</comment>
<feature type="transmembrane region" description="Helical" evidence="2">
    <location>
        <begin position="461"/>
        <end position="481"/>
    </location>
</feature>
<gene>
    <name evidence="3" type="ORF">CCMP2556_LOCUS21082</name>
</gene>
<dbReference type="EMBL" id="CAXAMN010012581">
    <property type="protein sequence ID" value="CAK9038576.1"/>
    <property type="molecule type" value="Genomic_DNA"/>
</dbReference>
<sequence>MPDRRSFVRLRATLSGGSYAARARMMEEAPLVEARAVREYAVWPFPWLLCWIFYLAGVGLLAHILGLILCCRWARRLWDDWNLFPLRVPHWRRWWAEGNGRKEDSDTDQEEPEPWCMDTPASMHWNGLDLEVKEADARTDLARENALGSFVGNGELWEPSQNTGTARRDEGNFDPIGRPVDIGGDEGFSGLDGMEDELGEKIPCDEGDRSFETKRKRKDLPQQPEAEPAGSKNRKWMKAIQTAKFFKLNRNKGSRAVHNFKMGYYVQKAGKCSYRTRPKDCLVLNVGRPEEAYDACTAIMWARPCDFPSLPPDAKVDDMADSNRQTSRPKFWWRDADEEEGQSFWEEGESQSRVALIHLEFGLLRLHRAAVMGLLRSLDPPQEVQQLQQPLIGKRKGPDHTLQMRERDPRQGQLSLPMVSHEGQCRYQYQLVVLLASQWSLLCGAITWLVLHVSMERQSQVIAGLLAVLTILALLLCNLVYMLQRRRFVHAAGETPKEHDAVASRTSHEIEAFGCHSPPSCHWAFLSPKIDLALASMTPALETDVPLHSVQPTDLFEDGPAIRPVQSDGGLSDNFIGHIMSGRSTCLTNARPSDIEKNVSDGSERQKKNVEFHEEPHRSSRGRWRPLFPTMSSLAMSPTASRGSMSTGLGESLRRGGSKFKFETEAEVEASLRKEITRHTLDVDSVFKRGSSPSPSMTSQQSQISSSKKEGLKSSRASSSSGLSDVSGDGQRTS</sequence>
<organism evidence="3 4">
    <name type="scientific">Durusdinium trenchii</name>
    <dbReference type="NCBI Taxonomy" id="1381693"/>
    <lineage>
        <taxon>Eukaryota</taxon>
        <taxon>Sar</taxon>
        <taxon>Alveolata</taxon>
        <taxon>Dinophyceae</taxon>
        <taxon>Suessiales</taxon>
        <taxon>Symbiodiniaceae</taxon>
        <taxon>Durusdinium</taxon>
    </lineage>
</organism>
<accession>A0ABP0LHC8</accession>
<protein>
    <submittedName>
        <fullName evidence="3">Uncharacterized protein</fullName>
    </submittedName>
</protein>
<feature type="compositionally biased region" description="Basic and acidic residues" evidence="1">
    <location>
        <begin position="199"/>
        <end position="213"/>
    </location>
</feature>
<feature type="transmembrane region" description="Helical" evidence="2">
    <location>
        <begin position="45"/>
        <end position="69"/>
    </location>
</feature>
<feature type="compositionally biased region" description="Low complexity" evidence="1">
    <location>
        <begin position="714"/>
        <end position="734"/>
    </location>
</feature>
<keyword evidence="2" id="KW-1133">Transmembrane helix</keyword>
<evidence type="ECO:0000256" key="2">
    <source>
        <dbReference type="SAM" id="Phobius"/>
    </source>
</evidence>
<feature type="region of interest" description="Disordered" evidence="1">
    <location>
        <begin position="684"/>
        <end position="734"/>
    </location>
</feature>
<keyword evidence="2" id="KW-0472">Membrane</keyword>
<evidence type="ECO:0000256" key="1">
    <source>
        <dbReference type="SAM" id="MobiDB-lite"/>
    </source>
</evidence>
<feature type="compositionally biased region" description="Low complexity" evidence="1">
    <location>
        <begin position="691"/>
        <end position="706"/>
    </location>
</feature>
<proteinExistence type="predicted"/>
<reference evidence="3 4" key="1">
    <citation type="submission" date="2024-02" db="EMBL/GenBank/DDBJ databases">
        <authorList>
            <person name="Chen Y."/>
            <person name="Shah S."/>
            <person name="Dougan E. K."/>
            <person name="Thang M."/>
            <person name="Chan C."/>
        </authorList>
    </citation>
    <scope>NUCLEOTIDE SEQUENCE [LARGE SCALE GENOMIC DNA]</scope>
</reference>
<feature type="compositionally biased region" description="Basic and acidic residues" evidence="1">
    <location>
        <begin position="593"/>
        <end position="618"/>
    </location>
</feature>
<evidence type="ECO:0000313" key="3">
    <source>
        <dbReference type="EMBL" id="CAK9038576.1"/>
    </source>
</evidence>
<feature type="region of interest" description="Disordered" evidence="1">
    <location>
        <begin position="587"/>
        <end position="656"/>
    </location>
</feature>
<dbReference type="PROSITE" id="PS51318">
    <property type="entry name" value="TAT"/>
    <property type="match status" value="1"/>
</dbReference>
<feature type="transmembrane region" description="Helical" evidence="2">
    <location>
        <begin position="431"/>
        <end position="455"/>
    </location>
</feature>
<keyword evidence="2" id="KW-0812">Transmembrane</keyword>
<evidence type="ECO:0000313" key="4">
    <source>
        <dbReference type="Proteomes" id="UP001642484"/>
    </source>
</evidence>
<feature type="compositionally biased region" description="Polar residues" evidence="1">
    <location>
        <begin position="630"/>
        <end position="649"/>
    </location>
</feature>
<keyword evidence="4" id="KW-1185">Reference proteome</keyword>